<proteinExistence type="predicted"/>
<protein>
    <recommendedName>
        <fullName evidence="1">diguanylate cyclase</fullName>
        <ecNumber evidence="1">2.7.7.65</ecNumber>
    </recommendedName>
</protein>
<dbReference type="GO" id="GO:0043709">
    <property type="term" value="P:cell adhesion involved in single-species biofilm formation"/>
    <property type="evidence" value="ECO:0007669"/>
    <property type="project" value="TreeGrafter"/>
</dbReference>
<dbReference type="SUPFAM" id="SSF55073">
    <property type="entry name" value="Nucleotide cyclase"/>
    <property type="match status" value="1"/>
</dbReference>
<dbReference type="STRING" id="115783.SAMN02745119_00435"/>
<dbReference type="Proteomes" id="UP000190102">
    <property type="component" value="Unassembled WGS sequence"/>
</dbReference>
<dbReference type="EMBL" id="FUWR01000001">
    <property type="protein sequence ID" value="SJZ39447.1"/>
    <property type="molecule type" value="Genomic_DNA"/>
</dbReference>
<name>A0A1T4KAQ3_9BACT</name>
<evidence type="ECO:0000256" key="1">
    <source>
        <dbReference type="ARBA" id="ARBA00012528"/>
    </source>
</evidence>
<evidence type="ECO:0000256" key="2">
    <source>
        <dbReference type="ARBA" id="ARBA00034247"/>
    </source>
</evidence>
<dbReference type="CDD" id="cd01949">
    <property type="entry name" value="GGDEF"/>
    <property type="match status" value="1"/>
</dbReference>
<dbReference type="InterPro" id="IPR043128">
    <property type="entry name" value="Rev_trsase/Diguanyl_cyclase"/>
</dbReference>
<keyword evidence="6" id="KW-1185">Reference proteome</keyword>
<feature type="domain" description="GGDEF" evidence="4">
    <location>
        <begin position="154"/>
        <end position="291"/>
    </location>
</feature>
<keyword evidence="3" id="KW-1133">Transmembrane helix</keyword>
<evidence type="ECO:0000256" key="3">
    <source>
        <dbReference type="SAM" id="Phobius"/>
    </source>
</evidence>
<dbReference type="GO" id="GO:0052621">
    <property type="term" value="F:diguanylate cyclase activity"/>
    <property type="evidence" value="ECO:0007669"/>
    <property type="project" value="UniProtKB-EC"/>
</dbReference>
<dbReference type="InterPro" id="IPR029787">
    <property type="entry name" value="Nucleotide_cyclase"/>
</dbReference>
<dbReference type="GO" id="GO:0005886">
    <property type="term" value="C:plasma membrane"/>
    <property type="evidence" value="ECO:0007669"/>
    <property type="project" value="TreeGrafter"/>
</dbReference>
<dbReference type="InterPro" id="IPR000160">
    <property type="entry name" value="GGDEF_dom"/>
</dbReference>
<dbReference type="OrthoDB" id="9790367at2"/>
<gene>
    <name evidence="5" type="ORF">SAMN02745119_00435</name>
</gene>
<keyword evidence="3" id="KW-0472">Membrane</keyword>
<dbReference type="GO" id="GO:1902201">
    <property type="term" value="P:negative regulation of bacterial-type flagellum-dependent cell motility"/>
    <property type="evidence" value="ECO:0007669"/>
    <property type="project" value="TreeGrafter"/>
</dbReference>
<dbReference type="NCBIfam" id="TIGR00254">
    <property type="entry name" value="GGDEF"/>
    <property type="match status" value="1"/>
</dbReference>
<dbReference type="InterPro" id="IPR050469">
    <property type="entry name" value="Diguanylate_Cyclase"/>
</dbReference>
<evidence type="ECO:0000313" key="5">
    <source>
        <dbReference type="EMBL" id="SJZ39447.1"/>
    </source>
</evidence>
<dbReference type="AlphaFoldDB" id="A0A1T4KAQ3"/>
<evidence type="ECO:0000313" key="6">
    <source>
        <dbReference type="Proteomes" id="UP000190102"/>
    </source>
</evidence>
<comment type="catalytic activity">
    <reaction evidence="2">
        <text>2 GTP = 3',3'-c-di-GMP + 2 diphosphate</text>
        <dbReference type="Rhea" id="RHEA:24898"/>
        <dbReference type="ChEBI" id="CHEBI:33019"/>
        <dbReference type="ChEBI" id="CHEBI:37565"/>
        <dbReference type="ChEBI" id="CHEBI:58805"/>
        <dbReference type="EC" id="2.7.7.65"/>
    </reaction>
</comment>
<evidence type="ECO:0000259" key="4">
    <source>
        <dbReference type="PROSITE" id="PS50887"/>
    </source>
</evidence>
<keyword evidence="3" id="KW-0812">Transmembrane</keyword>
<feature type="transmembrane region" description="Helical" evidence="3">
    <location>
        <begin position="55"/>
        <end position="75"/>
    </location>
</feature>
<dbReference type="Gene3D" id="3.30.70.270">
    <property type="match status" value="1"/>
</dbReference>
<dbReference type="EC" id="2.7.7.65" evidence="1"/>
<sequence>MFSLSLGSRIDQLLSLYVIDIMNTLLFLAALLLMIALLFVRKLAKELPKGRTRNWWKILGGLIVLFICGYFSFYLMKLGTQYSSSEMLVPVIFFFGAIFVLLVCVLAYRTTCELKRIFVLEQESITDPLTGIFNRRHLDRRLQEEVLRCHRYNLLLAVLLVDIDHFKKVNDTWGHQVGDLVLKHVSRIFVEVLRQTDMVARFGGEEFVILLPHTPETESYSLAERLRKTVESTPLQFMSDGTLTEIRVTISIGSACLLPESDSAFDLLERADKAMYRAKHDGRNRVVRCPGHSPVQPGRYQHEGR</sequence>
<dbReference type="FunFam" id="3.30.70.270:FF:000001">
    <property type="entry name" value="Diguanylate cyclase domain protein"/>
    <property type="match status" value="1"/>
</dbReference>
<feature type="transmembrane region" description="Helical" evidence="3">
    <location>
        <begin position="14"/>
        <end position="40"/>
    </location>
</feature>
<dbReference type="PANTHER" id="PTHR45138:SF9">
    <property type="entry name" value="DIGUANYLATE CYCLASE DGCM-RELATED"/>
    <property type="match status" value="1"/>
</dbReference>
<dbReference type="Pfam" id="PF00990">
    <property type="entry name" value="GGDEF"/>
    <property type="match status" value="1"/>
</dbReference>
<dbReference type="PROSITE" id="PS50887">
    <property type="entry name" value="GGDEF"/>
    <property type="match status" value="1"/>
</dbReference>
<dbReference type="SMART" id="SM00267">
    <property type="entry name" value="GGDEF"/>
    <property type="match status" value="1"/>
</dbReference>
<dbReference type="PANTHER" id="PTHR45138">
    <property type="entry name" value="REGULATORY COMPONENTS OF SENSORY TRANSDUCTION SYSTEM"/>
    <property type="match status" value="1"/>
</dbReference>
<reference evidence="6" key="1">
    <citation type="submission" date="2017-02" db="EMBL/GenBank/DDBJ databases">
        <authorList>
            <person name="Varghese N."/>
            <person name="Submissions S."/>
        </authorList>
    </citation>
    <scope>NUCLEOTIDE SEQUENCE [LARGE SCALE GENOMIC DNA]</scope>
    <source>
        <strain evidence="6">ATCC BAA-34</strain>
    </source>
</reference>
<organism evidence="5 6">
    <name type="scientific">Trichlorobacter thiogenes</name>
    <dbReference type="NCBI Taxonomy" id="115783"/>
    <lineage>
        <taxon>Bacteria</taxon>
        <taxon>Pseudomonadati</taxon>
        <taxon>Thermodesulfobacteriota</taxon>
        <taxon>Desulfuromonadia</taxon>
        <taxon>Geobacterales</taxon>
        <taxon>Geobacteraceae</taxon>
        <taxon>Trichlorobacter</taxon>
    </lineage>
</organism>
<feature type="transmembrane region" description="Helical" evidence="3">
    <location>
        <begin position="87"/>
        <end position="108"/>
    </location>
</feature>
<accession>A0A1T4KAQ3</accession>